<evidence type="ECO:0000313" key="2">
    <source>
        <dbReference type="EMBL" id="CRK82224.1"/>
    </source>
</evidence>
<keyword evidence="3" id="KW-1185">Reference proteome</keyword>
<gene>
    <name evidence="2" type="primary">narJ</name>
    <name evidence="2" type="ORF">BN000_02145</name>
</gene>
<dbReference type="Gene3D" id="1.10.3480.10">
    <property type="entry name" value="TorD-like"/>
    <property type="match status" value="1"/>
</dbReference>
<dbReference type="PANTHER" id="PTHR43680">
    <property type="entry name" value="NITRATE REDUCTASE MOLYBDENUM COFACTOR ASSEMBLY CHAPERONE"/>
    <property type="match status" value="1"/>
</dbReference>
<dbReference type="InterPro" id="IPR036411">
    <property type="entry name" value="TorD-like_sf"/>
</dbReference>
<dbReference type="InterPro" id="IPR003765">
    <property type="entry name" value="NO3_reductase_chaperone_NarJ"/>
</dbReference>
<proteinExistence type="predicted"/>
<dbReference type="GO" id="GO:0051082">
    <property type="term" value="F:unfolded protein binding"/>
    <property type="evidence" value="ECO:0007669"/>
    <property type="project" value="InterPro"/>
</dbReference>
<reference evidence="3" key="1">
    <citation type="submission" date="2015-05" db="EMBL/GenBank/DDBJ databases">
        <authorList>
            <person name="Urmite Genomes"/>
        </authorList>
    </citation>
    <scope>NUCLEOTIDE SEQUENCE [LARGE SCALE GENOMIC DNA]</scope>
    <source>
        <strain evidence="3">LF1</strain>
    </source>
</reference>
<accession>A0A0U1NW27</accession>
<dbReference type="SUPFAM" id="SSF89155">
    <property type="entry name" value="TorD-like"/>
    <property type="match status" value="1"/>
</dbReference>
<dbReference type="GO" id="GO:0016530">
    <property type="term" value="F:metallochaperone activity"/>
    <property type="evidence" value="ECO:0007669"/>
    <property type="project" value="TreeGrafter"/>
</dbReference>
<dbReference type="Pfam" id="PF02613">
    <property type="entry name" value="Nitrate_red_del"/>
    <property type="match status" value="1"/>
</dbReference>
<evidence type="ECO:0000256" key="1">
    <source>
        <dbReference type="ARBA" id="ARBA00023063"/>
    </source>
</evidence>
<dbReference type="NCBIfam" id="TIGR00684">
    <property type="entry name" value="narJ"/>
    <property type="match status" value="1"/>
</dbReference>
<dbReference type="STRING" id="1499688.BN000_02145"/>
<sequence length="191" mass="22107">MEQMINSMFSKDENEVRNSFKLISYLLQYPDKRWLQWRELVEEVEEFESPSLKTPLASFLKAIGDISLDELEQNYVNLFDFNPACSLSLSYLKAGEQRERGQILVELKGLYKDFGYEMTDEELSDYLPVVLEFASVAPLQISANLLGSMREPIEKLKNELEMLNSPYLFLIIACLSGMELLEKIILSGRRE</sequence>
<dbReference type="EMBL" id="CVRB01000002">
    <property type="protein sequence ID" value="CRK82224.1"/>
    <property type="molecule type" value="Genomic_DNA"/>
</dbReference>
<dbReference type="GO" id="GO:0042128">
    <property type="term" value="P:nitrate assimilation"/>
    <property type="evidence" value="ECO:0007669"/>
    <property type="project" value="UniProtKB-KW"/>
</dbReference>
<dbReference type="AlphaFoldDB" id="A0A0U1NW27"/>
<dbReference type="GO" id="GO:0051131">
    <property type="term" value="P:chaperone-mediated protein complex assembly"/>
    <property type="evidence" value="ECO:0007669"/>
    <property type="project" value="InterPro"/>
</dbReference>
<name>A0A0U1NW27_9BACI</name>
<evidence type="ECO:0000313" key="3">
    <source>
        <dbReference type="Proteomes" id="UP000199087"/>
    </source>
</evidence>
<organism evidence="2 3">
    <name type="scientific">Neobacillus massiliamazoniensis</name>
    <dbReference type="NCBI Taxonomy" id="1499688"/>
    <lineage>
        <taxon>Bacteria</taxon>
        <taxon>Bacillati</taxon>
        <taxon>Bacillota</taxon>
        <taxon>Bacilli</taxon>
        <taxon>Bacillales</taxon>
        <taxon>Bacillaceae</taxon>
        <taxon>Neobacillus</taxon>
    </lineage>
</organism>
<dbReference type="PANTHER" id="PTHR43680:SF2">
    <property type="entry name" value="NITRATE REDUCTASE MOLYBDENUM COFACTOR ASSEMBLY CHAPERONE NARJ"/>
    <property type="match status" value="1"/>
</dbReference>
<dbReference type="Proteomes" id="UP000199087">
    <property type="component" value="Unassembled WGS sequence"/>
</dbReference>
<dbReference type="InterPro" id="IPR020945">
    <property type="entry name" value="DMSO/NO3_reduct_chaperone"/>
</dbReference>
<keyword evidence="1" id="KW-0534">Nitrate assimilation</keyword>
<protein>
    <submittedName>
        <fullName evidence="2">Nitrate reductase (Protein J)</fullName>
    </submittedName>
</protein>
<dbReference type="RefSeq" id="WP_176699735.1">
    <property type="nucleotide sequence ID" value="NZ_CVRB01000002.1"/>
</dbReference>